<dbReference type="InterPro" id="IPR036465">
    <property type="entry name" value="vWFA_dom_sf"/>
</dbReference>
<dbReference type="InterPro" id="IPR002035">
    <property type="entry name" value="VWF_A"/>
</dbReference>
<sequence length="283" mass="30129">MAYTVPLSGENPGYIIILIDQSGSMGDPFGGNAGGTKAQECAKAVNRVLRELGMACVSGETIKNRCDISVIGYGNSGDRAYNAFTGNLANKPIVNMQELAKNALRVETLKVKVSDGAGGLVEQNEPFPVWIEPIDSGGTPMTQAFEMADQLANDWSKNHPNSFPPVVINITDGEPNDQSSAKTAALKLKQLGTNDGKVLVLNAHITSKRAARVELPPSASDLPNGDNYAQFLFDISSELPPVMLERASAVGFEVSAGSRGFVYNADAETMIRLLDIGTKAKLR</sequence>
<protein>
    <submittedName>
        <fullName evidence="2">VWA domain-containing protein</fullName>
    </submittedName>
</protein>
<dbReference type="AlphaFoldDB" id="A0AAU8JIB6"/>
<dbReference type="EMBL" id="CP159837">
    <property type="protein sequence ID" value="XCM38498.1"/>
    <property type="molecule type" value="Genomic_DNA"/>
</dbReference>
<organism evidence="2">
    <name type="scientific">Planktothricoides raciborskii GIHE-MW2</name>
    <dbReference type="NCBI Taxonomy" id="2792601"/>
    <lineage>
        <taxon>Bacteria</taxon>
        <taxon>Bacillati</taxon>
        <taxon>Cyanobacteriota</taxon>
        <taxon>Cyanophyceae</taxon>
        <taxon>Oscillatoriophycideae</taxon>
        <taxon>Oscillatoriales</taxon>
        <taxon>Oscillatoriaceae</taxon>
        <taxon>Planktothricoides</taxon>
    </lineage>
</organism>
<accession>A0AAU8JIB6</accession>
<dbReference type="Gene3D" id="3.40.50.410">
    <property type="entry name" value="von Willebrand factor, type A domain"/>
    <property type="match status" value="1"/>
</dbReference>
<gene>
    <name evidence="2" type="ORF">ABWT76_001351</name>
</gene>
<reference evidence="2" key="1">
    <citation type="submission" date="2024-07" db="EMBL/GenBank/DDBJ databases">
        <authorList>
            <person name="Kim Y.J."/>
            <person name="Jeong J.Y."/>
        </authorList>
    </citation>
    <scope>NUCLEOTIDE SEQUENCE</scope>
    <source>
        <strain evidence="2">GIHE-MW2</strain>
    </source>
</reference>
<dbReference type="SUPFAM" id="SSF53300">
    <property type="entry name" value="vWA-like"/>
    <property type="match status" value="1"/>
</dbReference>
<proteinExistence type="predicted"/>
<dbReference type="SMART" id="SM00327">
    <property type="entry name" value="VWA"/>
    <property type="match status" value="1"/>
</dbReference>
<evidence type="ECO:0000313" key="2">
    <source>
        <dbReference type="EMBL" id="XCM38498.1"/>
    </source>
</evidence>
<dbReference type="RefSeq" id="WP_354635832.1">
    <property type="nucleotide sequence ID" value="NZ_CP159837.1"/>
</dbReference>
<feature type="domain" description="VWFA" evidence="1">
    <location>
        <begin position="14"/>
        <end position="247"/>
    </location>
</feature>
<name>A0AAU8JIB6_9CYAN</name>
<evidence type="ECO:0000259" key="1">
    <source>
        <dbReference type="PROSITE" id="PS50234"/>
    </source>
</evidence>
<dbReference type="PROSITE" id="PS50234">
    <property type="entry name" value="VWFA"/>
    <property type="match status" value="1"/>
</dbReference>